<evidence type="ECO:0000256" key="2">
    <source>
        <dbReference type="SAM" id="Phobius"/>
    </source>
</evidence>
<evidence type="ECO:0000256" key="3">
    <source>
        <dbReference type="SAM" id="SignalP"/>
    </source>
</evidence>
<protein>
    <submittedName>
        <fullName evidence="4">Uncharacterized protein</fullName>
    </submittedName>
</protein>
<keyword evidence="3" id="KW-0732">Signal</keyword>
<gene>
    <name evidence="4" type="ORF">ACFOMG_14990</name>
</gene>
<keyword evidence="2" id="KW-1133">Transmembrane helix</keyword>
<sequence>MVYLYRCYACCFLYLISQLSYGLVDTSLFPGANTVPTSNGNTARLAGVTSINKTGRDANLVLDLRDKYGNPIRVFKTAKFNPLKLKSYITTCVRNPIACGASAALTSALLYYGYTLNSDGVIVLPGAAGSYSECVEKPHPWNDEGGVVTANGPIPCAVGPNYAGKYILYTFEPLPQYPDLPPNGDLPQGVVRLSGYVYSPSLGEYAETKVNYQNWYDLAPVQPALEQEISADQATEIALASPELLQIEAGAYPDVFEPVEVAETATDGDFSDTPVDPDPTDTDSPEPTEPMIGMDYVEEETVDLSEYFDFGVGWLPKTCPADKDLLTIGDKTFTFEYGILCSLLADYASPFIRFGAVLSFIAIIFGGVRNE</sequence>
<name>A0ABV7VW16_9GAMM</name>
<feature type="signal peptide" evidence="3">
    <location>
        <begin position="1"/>
        <end position="22"/>
    </location>
</feature>
<accession>A0ABV7VW16</accession>
<organism evidence="4 5">
    <name type="scientific">Bacterioplanoides pacificum</name>
    <dbReference type="NCBI Taxonomy" id="1171596"/>
    <lineage>
        <taxon>Bacteria</taxon>
        <taxon>Pseudomonadati</taxon>
        <taxon>Pseudomonadota</taxon>
        <taxon>Gammaproteobacteria</taxon>
        <taxon>Oceanospirillales</taxon>
        <taxon>Oceanospirillaceae</taxon>
        <taxon>Bacterioplanoides</taxon>
    </lineage>
</organism>
<dbReference type="EMBL" id="JBHRYB010000015">
    <property type="protein sequence ID" value="MFC3681409.1"/>
    <property type="molecule type" value="Genomic_DNA"/>
</dbReference>
<comment type="caution">
    <text evidence="4">The sequence shown here is derived from an EMBL/GenBank/DDBJ whole genome shotgun (WGS) entry which is preliminary data.</text>
</comment>
<keyword evidence="5" id="KW-1185">Reference proteome</keyword>
<dbReference type="Proteomes" id="UP001595722">
    <property type="component" value="Unassembled WGS sequence"/>
</dbReference>
<reference evidence="5" key="1">
    <citation type="journal article" date="2019" name="Int. J. Syst. Evol. Microbiol.">
        <title>The Global Catalogue of Microorganisms (GCM) 10K type strain sequencing project: providing services to taxonomists for standard genome sequencing and annotation.</title>
        <authorList>
            <consortium name="The Broad Institute Genomics Platform"/>
            <consortium name="The Broad Institute Genome Sequencing Center for Infectious Disease"/>
            <person name="Wu L."/>
            <person name="Ma J."/>
        </authorList>
    </citation>
    <scope>NUCLEOTIDE SEQUENCE [LARGE SCALE GENOMIC DNA]</scope>
    <source>
        <strain evidence="5">KCTC 42424</strain>
    </source>
</reference>
<keyword evidence="2" id="KW-0812">Transmembrane</keyword>
<evidence type="ECO:0000313" key="4">
    <source>
        <dbReference type="EMBL" id="MFC3681409.1"/>
    </source>
</evidence>
<evidence type="ECO:0000256" key="1">
    <source>
        <dbReference type="SAM" id="MobiDB-lite"/>
    </source>
</evidence>
<feature type="chain" id="PRO_5045376974" evidence="3">
    <location>
        <begin position="23"/>
        <end position="371"/>
    </location>
</feature>
<proteinExistence type="predicted"/>
<feature type="region of interest" description="Disordered" evidence="1">
    <location>
        <begin position="265"/>
        <end position="290"/>
    </location>
</feature>
<keyword evidence="2" id="KW-0472">Membrane</keyword>
<feature type="transmembrane region" description="Helical" evidence="2">
    <location>
        <begin position="351"/>
        <end position="368"/>
    </location>
</feature>
<dbReference type="RefSeq" id="WP_376867800.1">
    <property type="nucleotide sequence ID" value="NZ_JBHRYB010000015.1"/>
</dbReference>
<evidence type="ECO:0000313" key="5">
    <source>
        <dbReference type="Proteomes" id="UP001595722"/>
    </source>
</evidence>